<sequence>MENKTSKYFKYAIGEIILVVIGILIALSINNWNENQKLKSNEKELLVYVLENLKEDSLIIHNALTERISILEVHQQLVAYLNNELSRDEVGDLDLLRRSFPGQLITRKNNPELSKNVLDQGVKKQILEYYRSIDRAEFIMANHNNIIENVVRPYLGQKGLLTFGNHVGNFEDDTLDLIDRDLFFEEIKNKAFQQILFESGIKANSIINWETHASVENEKLKISIKNYLSKK</sequence>
<keyword evidence="1" id="KW-0472">Membrane</keyword>
<keyword evidence="3" id="KW-1185">Reference proteome</keyword>
<accession>A0ABV9MXZ4</accession>
<reference evidence="3" key="1">
    <citation type="journal article" date="2019" name="Int. J. Syst. Evol. Microbiol.">
        <title>The Global Catalogue of Microorganisms (GCM) 10K type strain sequencing project: providing services to taxonomists for standard genome sequencing and annotation.</title>
        <authorList>
            <consortium name="The Broad Institute Genomics Platform"/>
            <consortium name="The Broad Institute Genome Sequencing Center for Infectious Disease"/>
            <person name="Wu L."/>
            <person name="Ma J."/>
        </authorList>
    </citation>
    <scope>NUCLEOTIDE SEQUENCE [LARGE SCALE GENOMIC DNA]</scope>
    <source>
        <strain evidence="3">CCUG 63682</strain>
    </source>
</reference>
<keyword evidence="1" id="KW-0812">Transmembrane</keyword>
<dbReference type="InterPro" id="IPR045749">
    <property type="entry name" value="DUF6090"/>
</dbReference>
<evidence type="ECO:0000256" key="1">
    <source>
        <dbReference type="SAM" id="Phobius"/>
    </source>
</evidence>
<protein>
    <submittedName>
        <fullName evidence="2">DUF6090 family protein</fullName>
    </submittedName>
</protein>
<gene>
    <name evidence="2" type="ORF">ACFO5O_00905</name>
</gene>
<dbReference type="RefSeq" id="WP_387960026.1">
    <property type="nucleotide sequence ID" value="NZ_JBHSGP010000004.1"/>
</dbReference>
<dbReference type="Proteomes" id="UP001595953">
    <property type="component" value="Unassembled WGS sequence"/>
</dbReference>
<evidence type="ECO:0000313" key="3">
    <source>
        <dbReference type="Proteomes" id="UP001595953"/>
    </source>
</evidence>
<dbReference type="EMBL" id="JBHSGP010000004">
    <property type="protein sequence ID" value="MFC4720862.1"/>
    <property type="molecule type" value="Genomic_DNA"/>
</dbReference>
<keyword evidence="1" id="KW-1133">Transmembrane helix</keyword>
<dbReference type="Pfam" id="PF19578">
    <property type="entry name" value="DUF6090"/>
    <property type="match status" value="1"/>
</dbReference>
<proteinExistence type="predicted"/>
<organism evidence="2 3">
    <name type="scientific">Geojedonia litorea</name>
    <dbReference type="NCBI Taxonomy" id="1268269"/>
    <lineage>
        <taxon>Bacteria</taxon>
        <taxon>Pseudomonadati</taxon>
        <taxon>Bacteroidota</taxon>
        <taxon>Flavobacteriia</taxon>
        <taxon>Flavobacteriales</taxon>
        <taxon>Flavobacteriaceae</taxon>
        <taxon>Geojedonia</taxon>
    </lineage>
</organism>
<evidence type="ECO:0000313" key="2">
    <source>
        <dbReference type="EMBL" id="MFC4720862.1"/>
    </source>
</evidence>
<comment type="caution">
    <text evidence="2">The sequence shown here is derived from an EMBL/GenBank/DDBJ whole genome shotgun (WGS) entry which is preliminary data.</text>
</comment>
<feature type="transmembrane region" description="Helical" evidence="1">
    <location>
        <begin position="12"/>
        <end position="32"/>
    </location>
</feature>
<name>A0ABV9MXZ4_9FLAO</name>